<protein>
    <recommendedName>
        <fullName evidence="6 10">Riboflavin synthase</fullName>
        <ecNumber evidence="10">2.5.1.9</ecNumber>
    </recommendedName>
</protein>
<dbReference type="CDD" id="cd00402">
    <property type="entry name" value="Riboflavin_synthase_like"/>
    <property type="match status" value="1"/>
</dbReference>
<dbReference type="Pfam" id="PF00926">
    <property type="entry name" value="DHBP_synthase"/>
    <property type="match status" value="1"/>
</dbReference>
<accession>A0ABV3UY88</accession>
<feature type="repeat" description="Lumazine-binding" evidence="11">
    <location>
        <begin position="1"/>
        <end position="100"/>
    </location>
</feature>
<dbReference type="Gene3D" id="2.40.30.20">
    <property type="match status" value="2"/>
</dbReference>
<dbReference type="SUPFAM" id="SSF55821">
    <property type="entry name" value="YrdC/RibB"/>
    <property type="match status" value="1"/>
</dbReference>
<comment type="catalytic activity">
    <reaction evidence="1">
        <text>2 6,7-dimethyl-8-(1-D-ribityl)lumazine + H(+) = 5-amino-6-(D-ribitylamino)uracil + riboflavin</text>
        <dbReference type="Rhea" id="RHEA:20772"/>
        <dbReference type="ChEBI" id="CHEBI:15378"/>
        <dbReference type="ChEBI" id="CHEBI:15934"/>
        <dbReference type="ChEBI" id="CHEBI:57986"/>
        <dbReference type="ChEBI" id="CHEBI:58201"/>
        <dbReference type="EC" id="2.5.1.9"/>
    </reaction>
</comment>
<evidence type="ECO:0000259" key="12">
    <source>
        <dbReference type="PROSITE" id="PS51177"/>
    </source>
</evidence>
<dbReference type="GO" id="GO:0008686">
    <property type="term" value="F:3,4-dihydroxy-2-butanone-4-phosphate synthase activity"/>
    <property type="evidence" value="ECO:0007669"/>
    <property type="project" value="UniProtKB-EC"/>
</dbReference>
<dbReference type="InterPro" id="IPR026017">
    <property type="entry name" value="Lumazine-bd_dom"/>
</dbReference>
<feature type="repeat" description="Lumazine-binding" evidence="11">
    <location>
        <begin position="101"/>
        <end position="202"/>
    </location>
</feature>
<keyword evidence="14" id="KW-1185">Reference proteome</keyword>
<gene>
    <name evidence="13" type="primary">ribB</name>
    <name evidence="13" type="ORF">VVR66_01530</name>
</gene>
<keyword evidence="13" id="KW-0456">Lyase</keyword>
<organism evidence="13 14">
    <name type="scientific">Kocuria carniphila</name>
    <dbReference type="NCBI Taxonomy" id="262208"/>
    <lineage>
        <taxon>Bacteria</taxon>
        <taxon>Bacillati</taxon>
        <taxon>Actinomycetota</taxon>
        <taxon>Actinomycetes</taxon>
        <taxon>Micrococcales</taxon>
        <taxon>Micrococcaceae</taxon>
        <taxon>Kocuria</taxon>
    </lineage>
</organism>
<evidence type="ECO:0000256" key="9">
    <source>
        <dbReference type="ARBA" id="ARBA00022737"/>
    </source>
</evidence>
<dbReference type="EMBL" id="JAYWLU010000001">
    <property type="protein sequence ID" value="MEX3593395.1"/>
    <property type="molecule type" value="Genomic_DNA"/>
</dbReference>
<comment type="caution">
    <text evidence="13">The sequence shown here is derived from an EMBL/GenBank/DDBJ whole genome shotgun (WGS) entry which is preliminary data.</text>
</comment>
<dbReference type="PROSITE" id="PS51177">
    <property type="entry name" value="LUMAZINE_BIND"/>
    <property type="match status" value="2"/>
</dbReference>
<feature type="domain" description="Lumazine-binding" evidence="12">
    <location>
        <begin position="101"/>
        <end position="202"/>
    </location>
</feature>
<dbReference type="Gene3D" id="3.90.870.10">
    <property type="entry name" value="DHBP synthase"/>
    <property type="match status" value="1"/>
</dbReference>
<comment type="pathway">
    <text evidence="4">Cofactor biosynthesis; riboflavin biosynthesis; riboflavin from 2-hydroxy-3-oxobutyl phosphate and 5-amino-6-(D-ribitylamino)uracil: step 2/2.</text>
</comment>
<dbReference type="InterPro" id="IPR000422">
    <property type="entry name" value="DHBP_synthase_RibB"/>
</dbReference>
<dbReference type="EC" id="2.5.1.9" evidence="10"/>
<feature type="domain" description="Lumazine-binding" evidence="12">
    <location>
        <begin position="1"/>
        <end position="100"/>
    </location>
</feature>
<evidence type="ECO:0000256" key="3">
    <source>
        <dbReference type="ARBA" id="ARBA00002803"/>
    </source>
</evidence>
<comment type="function">
    <text evidence="2">Catalyzes the conversion of D-ribulose 5-phosphate to formate and 3,4-dihydroxy-2-butanone 4-phosphate.</text>
</comment>
<reference evidence="13 14" key="1">
    <citation type="journal article" date="2024" name="Fungal Genet. Biol.">
        <title>The porcine skin microbiome exhibits broad fungal antagonism.</title>
        <authorList>
            <person name="De La Cruz K.F."/>
            <person name="Townsend E.C."/>
            <person name="Alex Cheong J.Z."/>
            <person name="Salamzade R."/>
            <person name="Liu A."/>
            <person name="Sandstrom S."/>
            <person name="Davila E."/>
            <person name="Huang L."/>
            <person name="Xu K.H."/>
            <person name="Wu S.Y."/>
            <person name="Meudt J.J."/>
            <person name="Shanmuganayagam D."/>
            <person name="Gibson A.L.F."/>
            <person name="Kalan L.R."/>
        </authorList>
    </citation>
    <scope>NUCLEOTIDE SEQUENCE [LARGE SCALE GENOMIC DNA]</scope>
    <source>
        <strain evidence="13 14">LK2625</strain>
    </source>
</reference>
<evidence type="ECO:0000313" key="13">
    <source>
        <dbReference type="EMBL" id="MEX3593395.1"/>
    </source>
</evidence>
<evidence type="ECO:0000256" key="11">
    <source>
        <dbReference type="PROSITE-ProRule" id="PRU00524"/>
    </source>
</evidence>
<evidence type="ECO:0000256" key="4">
    <source>
        <dbReference type="ARBA" id="ARBA00004887"/>
    </source>
</evidence>
<dbReference type="SUPFAM" id="SSF63380">
    <property type="entry name" value="Riboflavin synthase domain-like"/>
    <property type="match status" value="2"/>
</dbReference>
<dbReference type="InterPro" id="IPR017945">
    <property type="entry name" value="DHBP_synth_RibB-like_a/b_dom"/>
</dbReference>
<evidence type="ECO:0000256" key="8">
    <source>
        <dbReference type="ARBA" id="ARBA00022679"/>
    </source>
</evidence>
<dbReference type="NCBIfam" id="TIGR00187">
    <property type="entry name" value="ribE"/>
    <property type="match status" value="1"/>
</dbReference>
<evidence type="ECO:0000256" key="2">
    <source>
        <dbReference type="ARBA" id="ARBA00002284"/>
    </source>
</evidence>
<comment type="pathway">
    <text evidence="5">Cofactor biosynthesis; riboflavin biosynthesis; 2-hydroxy-3-oxobutyl phosphate from D-ribulose 5-phosphate: step 1/1.</text>
</comment>
<dbReference type="InterPro" id="IPR023366">
    <property type="entry name" value="ATP_synth_asu-like_sf"/>
</dbReference>
<evidence type="ECO:0000256" key="6">
    <source>
        <dbReference type="ARBA" id="ARBA00013950"/>
    </source>
</evidence>
<evidence type="ECO:0000256" key="1">
    <source>
        <dbReference type="ARBA" id="ARBA00000968"/>
    </source>
</evidence>
<evidence type="ECO:0000313" key="14">
    <source>
        <dbReference type="Proteomes" id="UP001558481"/>
    </source>
</evidence>
<keyword evidence="7" id="KW-0686">Riboflavin biosynthesis</keyword>
<dbReference type="InterPro" id="IPR001783">
    <property type="entry name" value="Lumazine-bd"/>
</dbReference>
<dbReference type="Pfam" id="PF00677">
    <property type="entry name" value="Lum_binding"/>
    <property type="match status" value="2"/>
</dbReference>
<dbReference type="InterPro" id="IPR017938">
    <property type="entry name" value="Riboflavin_synthase-like_b-brl"/>
</dbReference>
<evidence type="ECO:0000256" key="10">
    <source>
        <dbReference type="NCBIfam" id="TIGR00187"/>
    </source>
</evidence>
<name>A0ABV3UY88_9MICC</name>
<evidence type="ECO:0000256" key="5">
    <source>
        <dbReference type="ARBA" id="ARBA00004904"/>
    </source>
</evidence>
<dbReference type="RefSeq" id="WP_368628826.1">
    <property type="nucleotide sequence ID" value="NZ_JAYWLU010000001.1"/>
</dbReference>
<dbReference type="NCBIfam" id="NF006767">
    <property type="entry name" value="PRK09289.1"/>
    <property type="match status" value="1"/>
</dbReference>
<proteinExistence type="predicted"/>
<sequence length="436" mass="45607">MFTGIVAAQATVERIERLAQDAARLHVDAGQIIADLPHGGSLAVNGVCLTAVPAPEAGAGRFTADVMGETLRLTTLGELSEGESVNLERCTAAGERLDGHVVQGHVDGVGTVVSRTEHTGWHTVRIQVPTELAKYIAIKGSIAVDGVSLTVTAVNPATEDPAWFEVGLIPETLRATTLGRRTEGSTVNIEVDVLAKYAERLASYAAPAASARVRLDPVPAAISAIAAGHAVVVVDDEDRENEGDLVFAAQHATQQLMGFTIRHSSGVVCIPMPHERADALALPAMTVHNEDSKGTAYTVTCDARVGVSTGISAADRALTSRLLADPGTGPAELTRPGHILPLRAVDGGVRVRRGHTEASVELARLAGCEPVGAIAEIVDDQGELLRAPALREFADRHGLFMISIEDLVDYLEQRAAGEAAASSPVDAPTDTRDLSA</sequence>
<keyword evidence="8" id="KW-0808">Transferase</keyword>
<keyword evidence="9" id="KW-0677">Repeat</keyword>
<dbReference type="PANTHER" id="PTHR21098:SF12">
    <property type="entry name" value="RIBOFLAVIN SYNTHASE"/>
    <property type="match status" value="1"/>
</dbReference>
<evidence type="ECO:0000256" key="7">
    <source>
        <dbReference type="ARBA" id="ARBA00022619"/>
    </source>
</evidence>
<comment type="function">
    <text evidence="3">Catalyzes the dismutation of two molecules of 6,7-dimethyl-8-ribityllumazine, resulting in the formation of riboflavin and 5-amino-6-(D-ribitylamino)uracil.</text>
</comment>
<dbReference type="PANTHER" id="PTHR21098">
    <property type="entry name" value="RIBOFLAVIN SYNTHASE ALPHA CHAIN"/>
    <property type="match status" value="1"/>
</dbReference>
<dbReference type="NCBIfam" id="TIGR00506">
    <property type="entry name" value="ribB"/>
    <property type="match status" value="1"/>
</dbReference>
<dbReference type="Proteomes" id="UP001558481">
    <property type="component" value="Unassembled WGS sequence"/>
</dbReference>